<dbReference type="InterPro" id="IPR036704">
    <property type="entry name" value="RraA/RraA-like_sf"/>
</dbReference>
<evidence type="ECO:0000256" key="8">
    <source>
        <dbReference type="ARBA" id="ARBA00025046"/>
    </source>
</evidence>
<dbReference type="SUPFAM" id="SSF89562">
    <property type="entry name" value="RraA-like"/>
    <property type="match status" value="1"/>
</dbReference>
<comment type="subunit">
    <text evidence="4">Homotrimer.</text>
</comment>
<organism evidence="14 15">
    <name type="scientific">Knoellia koreensis</name>
    <dbReference type="NCBI Taxonomy" id="2730921"/>
    <lineage>
        <taxon>Bacteria</taxon>
        <taxon>Bacillati</taxon>
        <taxon>Actinomycetota</taxon>
        <taxon>Actinomycetes</taxon>
        <taxon>Micrococcales</taxon>
        <taxon>Intrasporangiaceae</taxon>
        <taxon>Knoellia</taxon>
    </lineage>
</organism>
<dbReference type="PANTHER" id="PTHR33254">
    <property type="entry name" value="4-HYDROXY-4-METHYL-2-OXOGLUTARATE ALDOLASE 3-RELATED"/>
    <property type="match status" value="1"/>
</dbReference>
<dbReference type="Proteomes" id="UP000588586">
    <property type="component" value="Unassembled WGS sequence"/>
</dbReference>
<evidence type="ECO:0000256" key="4">
    <source>
        <dbReference type="ARBA" id="ARBA00011233"/>
    </source>
</evidence>
<evidence type="ECO:0000256" key="1">
    <source>
        <dbReference type="ARBA" id="ARBA00001342"/>
    </source>
</evidence>
<keyword evidence="15" id="KW-1185">Reference proteome</keyword>
<dbReference type="RefSeq" id="WP_171243820.1">
    <property type="nucleotide sequence ID" value="NZ_JABEPQ010000002.1"/>
</dbReference>
<evidence type="ECO:0000256" key="7">
    <source>
        <dbReference type="ARBA" id="ARBA00016549"/>
    </source>
</evidence>
<dbReference type="GO" id="GO:0046872">
    <property type="term" value="F:metal ion binding"/>
    <property type="evidence" value="ECO:0007669"/>
    <property type="project" value="UniProtKB-KW"/>
</dbReference>
<evidence type="ECO:0000256" key="5">
    <source>
        <dbReference type="ARBA" id="ARBA00012213"/>
    </source>
</evidence>
<evidence type="ECO:0000256" key="10">
    <source>
        <dbReference type="ARBA" id="ARBA00030169"/>
    </source>
</evidence>
<keyword evidence="14" id="KW-0808">Transferase</keyword>
<dbReference type="GO" id="GO:0047443">
    <property type="term" value="F:4-hydroxy-4-methyl-2-oxoglutarate aldolase activity"/>
    <property type="evidence" value="ECO:0007669"/>
    <property type="project" value="UniProtKB-EC"/>
</dbReference>
<evidence type="ECO:0000313" key="15">
    <source>
        <dbReference type="Proteomes" id="UP000588586"/>
    </source>
</evidence>
<comment type="function">
    <text evidence="8">Catalyzes the aldol cleavage of 4-hydroxy-4-methyl-2-oxoglutarate (HMG) into 2 molecules of pyruvate. Also contains a secondary oxaloacetate (OAA) decarboxylase activity due to the common pyruvate enolate transition state formed following C-C bond cleavage in the retro-aldol and decarboxylation reactions.</text>
</comment>
<evidence type="ECO:0000313" key="14">
    <source>
        <dbReference type="EMBL" id="NNM46759.1"/>
    </source>
</evidence>
<evidence type="ECO:0000256" key="2">
    <source>
        <dbReference type="ARBA" id="ARBA00001968"/>
    </source>
</evidence>
<feature type="binding site" evidence="13">
    <location>
        <position position="123"/>
    </location>
    <ligand>
        <name>substrate</name>
    </ligand>
</feature>
<evidence type="ECO:0000256" key="12">
    <source>
        <dbReference type="ARBA" id="ARBA00047973"/>
    </source>
</evidence>
<comment type="catalytic activity">
    <reaction evidence="12">
        <text>oxaloacetate + H(+) = pyruvate + CO2</text>
        <dbReference type="Rhea" id="RHEA:15641"/>
        <dbReference type="ChEBI" id="CHEBI:15361"/>
        <dbReference type="ChEBI" id="CHEBI:15378"/>
        <dbReference type="ChEBI" id="CHEBI:16452"/>
        <dbReference type="ChEBI" id="CHEBI:16526"/>
        <dbReference type="EC" id="4.1.1.112"/>
    </reaction>
</comment>
<feature type="binding site" evidence="13">
    <location>
        <begin position="100"/>
        <end position="103"/>
    </location>
    <ligand>
        <name>substrate</name>
    </ligand>
</feature>
<evidence type="ECO:0000256" key="13">
    <source>
        <dbReference type="PIRSR" id="PIRSR605493-1"/>
    </source>
</evidence>
<dbReference type="GO" id="GO:0032259">
    <property type="term" value="P:methylation"/>
    <property type="evidence" value="ECO:0007669"/>
    <property type="project" value="UniProtKB-KW"/>
</dbReference>
<evidence type="ECO:0000256" key="11">
    <source>
        <dbReference type="ARBA" id="ARBA00032305"/>
    </source>
</evidence>
<dbReference type="GO" id="GO:0008168">
    <property type="term" value="F:methyltransferase activity"/>
    <property type="evidence" value="ECO:0007669"/>
    <property type="project" value="UniProtKB-KW"/>
</dbReference>
<dbReference type="Pfam" id="PF03737">
    <property type="entry name" value="RraA-like"/>
    <property type="match status" value="1"/>
</dbReference>
<dbReference type="PANTHER" id="PTHR33254:SF4">
    <property type="entry name" value="4-HYDROXY-4-METHYL-2-OXOGLUTARATE ALDOLASE 3-RELATED"/>
    <property type="match status" value="1"/>
</dbReference>
<feature type="binding site" evidence="13">
    <location>
        <position position="122"/>
    </location>
    <ligand>
        <name>substrate</name>
    </ligand>
</feature>
<reference evidence="14 15" key="1">
    <citation type="submission" date="2020-04" db="EMBL/GenBank/DDBJ databases">
        <title>Knoellia sp. isolate from air conditioner.</title>
        <authorList>
            <person name="Chea S."/>
            <person name="Kim D.-U."/>
        </authorList>
    </citation>
    <scope>NUCLEOTIDE SEQUENCE [LARGE SCALE GENOMIC DNA]</scope>
    <source>
        <strain evidence="14 15">DB2414S</strain>
    </source>
</reference>
<keyword evidence="13" id="KW-0479">Metal-binding</keyword>
<dbReference type="CDD" id="cd16841">
    <property type="entry name" value="RraA_family"/>
    <property type="match status" value="1"/>
</dbReference>
<sequence>MHDNVTVATPEADFARPDPEVVSRLAALPVANIGDAMDRLGLLDSRIQAIWPGARLAGAALTVWTRAGDNAALHEALAIAKPGDVIVVNGQGDETRALLGDLIGAKALARGVAGFVLDGAARDAESLGDIGMPVFARACTPAGPYKFGPGRVGVPVAVGGVSVNAGDVVVGDGDGVAVIARDEAERVAEAAQAVFDDEARRRAAIPAPLASVRG</sequence>
<gene>
    <name evidence="14" type="ORF">HJG52_12170</name>
</gene>
<dbReference type="Gene3D" id="3.50.30.40">
    <property type="entry name" value="Ribonuclease E inhibitor RraA/RraA-like"/>
    <property type="match status" value="1"/>
</dbReference>
<evidence type="ECO:0000256" key="6">
    <source>
        <dbReference type="ARBA" id="ARBA00012947"/>
    </source>
</evidence>
<comment type="cofactor">
    <cofactor evidence="2">
        <name>a divalent metal cation</name>
        <dbReference type="ChEBI" id="CHEBI:60240"/>
    </cofactor>
</comment>
<dbReference type="EC" id="4.1.3.17" evidence="5"/>
<comment type="cofactor">
    <cofactor evidence="13">
        <name>Mg(2+)</name>
        <dbReference type="ChEBI" id="CHEBI:18420"/>
    </cofactor>
</comment>
<protein>
    <recommendedName>
        <fullName evidence="7">Putative 4-hydroxy-4-methyl-2-oxoglutarate aldolase</fullName>
        <ecNumber evidence="6">4.1.1.112</ecNumber>
        <ecNumber evidence="5">4.1.3.17</ecNumber>
    </recommendedName>
    <alternativeName>
        <fullName evidence="11">Oxaloacetate decarboxylase</fullName>
    </alternativeName>
    <alternativeName>
        <fullName evidence="9">Regulator of ribonuclease activity homolog</fullName>
    </alternativeName>
    <alternativeName>
        <fullName evidence="10">RraA-like protein</fullName>
    </alternativeName>
</protein>
<accession>A0A849HHS0</accession>
<evidence type="ECO:0000256" key="3">
    <source>
        <dbReference type="ARBA" id="ARBA00008621"/>
    </source>
</evidence>
<dbReference type="AlphaFoldDB" id="A0A849HHS0"/>
<keyword evidence="14" id="KW-0489">Methyltransferase</keyword>
<comment type="caution">
    <text evidence="14">The sequence shown here is derived from an EMBL/GenBank/DDBJ whole genome shotgun (WGS) entry which is preliminary data.</text>
</comment>
<name>A0A849HHS0_9MICO</name>
<dbReference type="EMBL" id="JABEPQ010000002">
    <property type="protein sequence ID" value="NNM46759.1"/>
    <property type="molecule type" value="Genomic_DNA"/>
</dbReference>
<keyword evidence="13" id="KW-0460">Magnesium</keyword>
<dbReference type="GO" id="GO:0008948">
    <property type="term" value="F:oxaloacetate decarboxylase activity"/>
    <property type="evidence" value="ECO:0007669"/>
    <property type="project" value="UniProtKB-EC"/>
</dbReference>
<dbReference type="EC" id="4.1.1.112" evidence="6"/>
<proteinExistence type="inferred from homology"/>
<evidence type="ECO:0000256" key="9">
    <source>
        <dbReference type="ARBA" id="ARBA00029596"/>
    </source>
</evidence>
<comment type="catalytic activity">
    <reaction evidence="1">
        <text>4-hydroxy-4-methyl-2-oxoglutarate = 2 pyruvate</text>
        <dbReference type="Rhea" id="RHEA:22748"/>
        <dbReference type="ChEBI" id="CHEBI:15361"/>
        <dbReference type="ChEBI" id="CHEBI:58276"/>
        <dbReference type="EC" id="4.1.3.17"/>
    </reaction>
</comment>
<comment type="similarity">
    <text evidence="3">Belongs to the class II aldolase/RraA-like family.</text>
</comment>
<dbReference type="InterPro" id="IPR005493">
    <property type="entry name" value="RraA/RraA-like"/>
</dbReference>